<dbReference type="Gene3D" id="1.20.1270.240">
    <property type="match status" value="1"/>
</dbReference>
<name>A0A941EHM9_9ACTN</name>
<dbReference type="AlphaFoldDB" id="A0A941EHM9"/>
<dbReference type="InterPro" id="IPR011009">
    <property type="entry name" value="Kinase-like_dom_sf"/>
</dbReference>
<dbReference type="EMBL" id="JAGSOG010000001">
    <property type="protein sequence ID" value="MBR7831647.1"/>
    <property type="molecule type" value="Genomic_DNA"/>
</dbReference>
<gene>
    <name evidence="2" type="ORF">KDL01_00145</name>
</gene>
<keyword evidence="3" id="KW-1185">Reference proteome</keyword>
<organism evidence="2 3">
    <name type="scientific">Actinospica durhamensis</name>
    <dbReference type="NCBI Taxonomy" id="1508375"/>
    <lineage>
        <taxon>Bacteria</taxon>
        <taxon>Bacillati</taxon>
        <taxon>Actinomycetota</taxon>
        <taxon>Actinomycetes</taxon>
        <taxon>Catenulisporales</taxon>
        <taxon>Actinospicaceae</taxon>
        <taxon>Actinospica</taxon>
    </lineage>
</organism>
<sequence length="282" mass="30037">MIGDRVAAVLGAKVAGVTALGTGAGGSGVYRVSLLSGETVFAKSYQGEAPGFLAAEAAGLRWLREADGAPVPEVLGECEDLLVTGFITPGRPTPAGAEAFGRELATMHARGAQSFGAAWPGYIGALSMDNTESDDWAAFYTERRVLPYLRAAVRRGALDLDQASLVERVCGRIEELAGPPELPARLHGDLWAGNVQWDVRGRAWLIDPAAHGGHRETDLAMMALFETPLLETTLAAYDEVHPLEDGWRERVALHQLHPLLVHAALFGGSYGEQAVAAARQYL</sequence>
<comment type="similarity">
    <text evidence="1">Belongs to the fructosamine kinase family.</text>
</comment>
<accession>A0A941EHM9</accession>
<proteinExistence type="inferred from homology"/>
<reference evidence="2" key="1">
    <citation type="submission" date="2021-04" db="EMBL/GenBank/DDBJ databases">
        <title>Genome based classification of Actinospica acidithermotolerans sp. nov., an actinobacterium isolated from an Indonesian hot spring.</title>
        <authorList>
            <person name="Kusuma A.B."/>
            <person name="Putra K.E."/>
            <person name="Nafisah S."/>
            <person name="Loh J."/>
            <person name="Nouioui I."/>
            <person name="Goodfellow M."/>
        </authorList>
    </citation>
    <scope>NUCLEOTIDE SEQUENCE</scope>
    <source>
        <strain evidence="2">CSCA 57</strain>
    </source>
</reference>
<dbReference type="GO" id="GO:0016301">
    <property type="term" value="F:kinase activity"/>
    <property type="evidence" value="ECO:0007669"/>
    <property type="project" value="UniProtKB-UniRule"/>
</dbReference>
<comment type="caution">
    <text evidence="2">The sequence shown here is derived from an EMBL/GenBank/DDBJ whole genome shotgun (WGS) entry which is preliminary data.</text>
</comment>
<dbReference type="Pfam" id="PF03881">
    <property type="entry name" value="Fructosamin_kin"/>
    <property type="match status" value="1"/>
</dbReference>
<dbReference type="Proteomes" id="UP000675781">
    <property type="component" value="Unassembled WGS sequence"/>
</dbReference>
<dbReference type="SUPFAM" id="SSF56112">
    <property type="entry name" value="Protein kinase-like (PK-like)"/>
    <property type="match status" value="1"/>
</dbReference>
<dbReference type="Gene3D" id="3.30.200.20">
    <property type="entry name" value="Phosphorylase Kinase, domain 1"/>
    <property type="match status" value="1"/>
</dbReference>
<evidence type="ECO:0000313" key="3">
    <source>
        <dbReference type="Proteomes" id="UP000675781"/>
    </source>
</evidence>
<dbReference type="PANTHER" id="PTHR12149:SF8">
    <property type="entry name" value="PROTEIN-RIBULOSAMINE 3-KINASE"/>
    <property type="match status" value="1"/>
</dbReference>
<dbReference type="Gene3D" id="1.10.510.10">
    <property type="entry name" value="Transferase(Phosphotransferase) domain 1"/>
    <property type="match status" value="1"/>
</dbReference>
<dbReference type="InterPro" id="IPR016477">
    <property type="entry name" value="Fructo-/Ketosamine-3-kinase"/>
</dbReference>
<dbReference type="PIRSF" id="PIRSF006221">
    <property type="entry name" value="Ketosamine-3-kinase"/>
    <property type="match status" value="1"/>
</dbReference>
<evidence type="ECO:0000256" key="1">
    <source>
        <dbReference type="PIRNR" id="PIRNR006221"/>
    </source>
</evidence>
<dbReference type="PANTHER" id="PTHR12149">
    <property type="entry name" value="FRUCTOSAMINE 3 KINASE-RELATED PROTEIN"/>
    <property type="match status" value="1"/>
</dbReference>
<protein>
    <submittedName>
        <fullName evidence="2">Fructosamine kinase family protein</fullName>
    </submittedName>
</protein>
<evidence type="ECO:0000313" key="2">
    <source>
        <dbReference type="EMBL" id="MBR7831647.1"/>
    </source>
</evidence>
<keyword evidence="1 2" id="KW-0418">Kinase</keyword>
<keyword evidence="1" id="KW-0808">Transferase</keyword>